<feature type="transmembrane region" description="Helical" evidence="6">
    <location>
        <begin position="152"/>
        <end position="172"/>
    </location>
</feature>
<sequence>MDKGRLLALSVVIVLFFALAISNPGAFLSGYNIGTLLDYAATYFIAAIGLTFVIMVGSIDLSIGGMLSLLTVIFVLTLNSFGFLAYIITISLGFLLGTINGLVFTRLKIPSFIGTFGASGVFASLALIISGGRPIGLRSQAFSLLSPLTFEIGIIKGSHILAFILFGIFFLIQNSTPFGKYVAAIGNSERATLLSGINVDRNKIFCFALSGLSAALASIVLVSRMLSGDPTIGTPYQLQIIATVVVGGTALTGGVGGIFNTLLGTLIITLVGNGLYVIGIDVYYQMIITGIITMVAVILTLDRTKIKIVK</sequence>
<dbReference type="GO" id="GO:0005886">
    <property type="term" value="C:plasma membrane"/>
    <property type="evidence" value="ECO:0007669"/>
    <property type="project" value="UniProtKB-SubCell"/>
</dbReference>
<evidence type="ECO:0000256" key="4">
    <source>
        <dbReference type="ARBA" id="ARBA00022989"/>
    </source>
</evidence>
<dbReference type="AlphaFoldDB" id="A0A1V5SKA9"/>
<dbReference type="CDD" id="cd06579">
    <property type="entry name" value="TM_PBP1_transp_AraH_like"/>
    <property type="match status" value="1"/>
</dbReference>
<comment type="caution">
    <text evidence="7">The sequence shown here is derived from an EMBL/GenBank/DDBJ whole genome shotgun (WGS) entry which is preliminary data.</text>
</comment>
<reference evidence="7" key="1">
    <citation type="submission" date="2017-02" db="EMBL/GenBank/DDBJ databases">
        <title>Delving into the versatile metabolic prowess of the omnipresent phylum Bacteroidetes.</title>
        <authorList>
            <person name="Nobu M.K."/>
            <person name="Mei R."/>
            <person name="Narihiro T."/>
            <person name="Kuroda K."/>
            <person name="Liu W.-T."/>
        </authorList>
    </citation>
    <scope>NUCLEOTIDE SEQUENCE</scope>
    <source>
        <strain evidence="7">ADurb.Bin276</strain>
    </source>
</reference>
<dbReference type="Pfam" id="PF02653">
    <property type="entry name" value="BPD_transp_2"/>
    <property type="match status" value="1"/>
</dbReference>
<evidence type="ECO:0000256" key="2">
    <source>
        <dbReference type="ARBA" id="ARBA00022475"/>
    </source>
</evidence>
<proteinExistence type="predicted"/>
<feature type="transmembrane region" description="Helical" evidence="6">
    <location>
        <begin position="36"/>
        <end position="54"/>
    </location>
</feature>
<keyword evidence="5 6" id="KW-0472">Membrane</keyword>
<accession>A0A1V5SKA9</accession>
<evidence type="ECO:0000256" key="1">
    <source>
        <dbReference type="ARBA" id="ARBA00004651"/>
    </source>
</evidence>
<feature type="transmembrane region" description="Helical" evidence="6">
    <location>
        <begin position="282"/>
        <end position="301"/>
    </location>
</feature>
<feature type="transmembrane region" description="Helical" evidence="6">
    <location>
        <begin position="61"/>
        <end position="78"/>
    </location>
</feature>
<feature type="transmembrane region" description="Helical" evidence="6">
    <location>
        <begin position="232"/>
        <end position="251"/>
    </location>
</feature>
<dbReference type="EMBL" id="MWBQ01000202">
    <property type="protein sequence ID" value="OQA54663.1"/>
    <property type="molecule type" value="Genomic_DNA"/>
</dbReference>
<evidence type="ECO:0000256" key="5">
    <source>
        <dbReference type="ARBA" id="ARBA00023136"/>
    </source>
</evidence>
<organism evidence="7">
    <name type="scientific">Candidatus Atribacter allofermentans</name>
    <dbReference type="NCBI Taxonomy" id="1852833"/>
    <lineage>
        <taxon>Bacteria</taxon>
        <taxon>Pseudomonadati</taxon>
        <taxon>Atribacterota</taxon>
        <taxon>Atribacteria</taxon>
        <taxon>Atribacterales</taxon>
        <taxon>Atribacteraceae</taxon>
        <taxon>Atribacter</taxon>
    </lineage>
</organism>
<evidence type="ECO:0000256" key="6">
    <source>
        <dbReference type="SAM" id="Phobius"/>
    </source>
</evidence>
<protein>
    <submittedName>
        <fullName evidence="7">Ribose transport system permease protein RbsC</fullName>
    </submittedName>
</protein>
<feature type="transmembrane region" description="Helical" evidence="6">
    <location>
        <begin position="204"/>
        <end position="226"/>
    </location>
</feature>
<evidence type="ECO:0000256" key="3">
    <source>
        <dbReference type="ARBA" id="ARBA00022692"/>
    </source>
</evidence>
<dbReference type="PANTHER" id="PTHR32196">
    <property type="entry name" value="ABC TRANSPORTER PERMEASE PROTEIN YPHD-RELATED-RELATED"/>
    <property type="match status" value="1"/>
</dbReference>
<dbReference type="Proteomes" id="UP000485569">
    <property type="component" value="Unassembled WGS sequence"/>
</dbReference>
<dbReference type="InterPro" id="IPR001851">
    <property type="entry name" value="ABC_transp_permease"/>
</dbReference>
<keyword evidence="4 6" id="KW-1133">Transmembrane helix</keyword>
<gene>
    <name evidence="7" type="primary">rbsC_37</name>
    <name evidence="7" type="ORF">BWY41_01948</name>
</gene>
<name>A0A1V5SKA9_9BACT</name>
<comment type="subcellular location">
    <subcellularLocation>
        <location evidence="1">Cell membrane</location>
        <topology evidence="1">Multi-pass membrane protein</topology>
    </subcellularLocation>
</comment>
<feature type="transmembrane region" description="Helical" evidence="6">
    <location>
        <begin position="112"/>
        <end position="132"/>
    </location>
</feature>
<feature type="transmembrane region" description="Helical" evidence="6">
    <location>
        <begin position="84"/>
        <end position="105"/>
    </location>
</feature>
<keyword evidence="3 6" id="KW-0812">Transmembrane</keyword>
<evidence type="ECO:0000313" key="7">
    <source>
        <dbReference type="EMBL" id="OQA54663.1"/>
    </source>
</evidence>
<feature type="transmembrane region" description="Helical" evidence="6">
    <location>
        <begin position="258"/>
        <end position="276"/>
    </location>
</feature>
<keyword evidence="2" id="KW-1003">Cell membrane</keyword>
<dbReference type="GO" id="GO:0022857">
    <property type="term" value="F:transmembrane transporter activity"/>
    <property type="evidence" value="ECO:0007669"/>
    <property type="project" value="InterPro"/>
</dbReference>